<dbReference type="InterPro" id="IPR004369">
    <property type="entry name" value="Prolyl-tRNA_editing_YbaK/EbsC"/>
</dbReference>
<organism evidence="6 7">
    <name type="scientific">Isoptericola sediminis</name>
    <dbReference type="NCBI Taxonomy" id="2733572"/>
    <lineage>
        <taxon>Bacteria</taxon>
        <taxon>Bacillati</taxon>
        <taxon>Actinomycetota</taxon>
        <taxon>Actinomycetes</taxon>
        <taxon>Micrococcales</taxon>
        <taxon>Promicromonosporaceae</taxon>
        <taxon>Isoptericola</taxon>
    </lineage>
</organism>
<reference evidence="6 7" key="1">
    <citation type="submission" date="2020-05" db="EMBL/GenBank/DDBJ databases">
        <title>Genome sequence of Isoptericola sp. JC619 isolated from Chilika lagoon, India.</title>
        <authorList>
            <person name="Kumar D."/>
            <person name="Appam K."/>
            <person name="Gandham S."/>
            <person name="Uppada J."/>
            <person name="Sasikala C."/>
            <person name="Venkata Ramana C."/>
        </authorList>
    </citation>
    <scope>NUCLEOTIDE SEQUENCE [LARGE SCALE GENOMIC DNA]</scope>
    <source>
        <strain evidence="6 7">JC619</strain>
    </source>
</reference>
<dbReference type="PIRSF" id="PIRSF006181">
    <property type="entry name" value="EbsC_YbaK"/>
    <property type="match status" value="1"/>
</dbReference>
<evidence type="ECO:0000256" key="1">
    <source>
        <dbReference type="ARBA" id="ARBA00009798"/>
    </source>
</evidence>
<gene>
    <name evidence="6" type="primary">ybaK</name>
    <name evidence="6" type="ORF">HLI28_09450</name>
</gene>
<comment type="caution">
    <text evidence="6">The sequence shown here is derived from an EMBL/GenBank/DDBJ whole genome shotgun (WGS) entry which is preliminary data.</text>
</comment>
<evidence type="ECO:0000313" key="6">
    <source>
        <dbReference type="EMBL" id="NNU27764.1"/>
    </source>
</evidence>
<evidence type="ECO:0000256" key="3">
    <source>
        <dbReference type="ARBA" id="ARBA00023239"/>
    </source>
</evidence>
<dbReference type="Gene3D" id="3.90.960.10">
    <property type="entry name" value="YbaK/aminoacyl-tRNA synthetase-associated domain"/>
    <property type="match status" value="1"/>
</dbReference>
<keyword evidence="3 4" id="KW-0456">Lyase</keyword>
<sequence length="163" mass="16806">MTRRRNSAPTLAVLALERAGIPHGLHPYDHDPRSTLGYGLEAARAIGVPPEQVFKSLVADVDGELVVAVVPVTGELDLKALARAVGGKKAVMAPVARAERATGYVAGGISPLGQRTRLVTVLDASATSLAVVYVSGGRRGLDLSLAPADLVRLTGATTAPLAR</sequence>
<dbReference type="EMBL" id="JABFAJ010000017">
    <property type="protein sequence ID" value="NNU27764.1"/>
    <property type="molecule type" value="Genomic_DNA"/>
</dbReference>
<dbReference type="AlphaFoldDB" id="A0A849JYY4"/>
<name>A0A849JYY4_9MICO</name>
<evidence type="ECO:0000259" key="5">
    <source>
        <dbReference type="Pfam" id="PF04073"/>
    </source>
</evidence>
<dbReference type="PANTHER" id="PTHR30411:SF0">
    <property type="entry name" value="CYS-TRNA(PRO)_CYS-TRNA(CYS) DEACYLASE YBAK"/>
    <property type="match status" value="1"/>
</dbReference>
<dbReference type="NCBIfam" id="TIGR00011">
    <property type="entry name" value="YbaK_EbsC"/>
    <property type="match status" value="1"/>
</dbReference>
<evidence type="ECO:0000256" key="2">
    <source>
        <dbReference type="ARBA" id="ARBA00022917"/>
    </source>
</evidence>
<dbReference type="EC" id="4.2.-.-" evidence="4"/>
<dbReference type="GO" id="GO:0006412">
    <property type="term" value="P:translation"/>
    <property type="evidence" value="ECO:0007669"/>
    <property type="project" value="UniProtKB-KW"/>
</dbReference>
<dbReference type="GO" id="GO:0016829">
    <property type="term" value="F:lyase activity"/>
    <property type="evidence" value="ECO:0007669"/>
    <property type="project" value="UniProtKB-KW"/>
</dbReference>
<dbReference type="CDD" id="cd00002">
    <property type="entry name" value="YbaK_deacylase"/>
    <property type="match status" value="1"/>
</dbReference>
<keyword evidence="7" id="KW-1185">Reference proteome</keyword>
<feature type="domain" description="YbaK/aminoacyl-tRNA synthetase-associated" evidence="5">
    <location>
        <begin position="41"/>
        <end position="153"/>
    </location>
</feature>
<proteinExistence type="inferred from homology"/>
<dbReference type="Pfam" id="PF04073">
    <property type="entry name" value="tRNA_edit"/>
    <property type="match status" value="1"/>
</dbReference>
<dbReference type="Proteomes" id="UP000557204">
    <property type="component" value="Unassembled WGS sequence"/>
</dbReference>
<evidence type="ECO:0000313" key="7">
    <source>
        <dbReference type="Proteomes" id="UP000557204"/>
    </source>
</evidence>
<protein>
    <recommendedName>
        <fullName evidence="4">Cys-tRNA(Pro)/Cys-tRNA(Cys) deacylase</fullName>
        <ecNumber evidence="4">4.2.-.-</ecNumber>
    </recommendedName>
</protein>
<accession>A0A849JYY4</accession>
<dbReference type="RefSeq" id="WP_171247264.1">
    <property type="nucleotide sequence ID" value="NZ_JABFAJ010000017.1"/>
</dbReference>
<dbReference type="SUPFAM" id="SSF55826">
    <property type="entry name" value="YbaK/ProRS associated domain"/>
    <property type="match status" value="1"/>
</dbReference>
<dbReference type="PANTHER" id="PTHR30411">
    <property type="entry name" value="CYTOPLASMIC PROTEIN"/>
    <property type="match status" value="1"/>
</dbReference>
<keyword evidence="2 4" id="KW-0648">Protein biosynthesis</keyword>
<dbReference type="InterPro" id="IPR007214">
    <property type="entry name" value="YbaK/aa-tRNA-synth-assoc-dom"/>
</dbReference>
<dbReference type="GO" id="GO:0002161">
    <property type="term" value="F:aminoacyl-tRNA deacylase activity"/>
    <property type="evidence" value="ECO:0007669"/>
    <property type="project" value="InterPro"/>
</dbReference>
<dbReference type="InterPro" id="IPR036754">
    <property type="entry name" value="YbaK/aa-tRNA-synt-asso_dom_sf"/>
</dbReference>
<evidence type="ECO:0000256" key="4">
    <source>
        <dbReference type="PIRNR" id="PIRNR006181"/>
    </source>
</evidence>
<comment type="similarity">
    <text evidence="1 4">Belongs to the prolyl-tRNA editing family. YbaK/EbsC subfamily.</text>
</comment>